<evidence type="ECO:0000256" key="2">
    <source>
        <dbReference type="ARBA" id="ARBA00004651"/>
    </source>
</evidence>
<dbReference type="Pfam" id="PF00672">
    <property type="entry name" value="HAMP"/>
    <property type="match status" value="1"/>
</dbReference>
<dbReference type="EC" id="2.7.13.3" evidence="3"/>
<feature type="domain" description="Histidine kinase" evidence="13">
    <location>
        <begin position="464"/>
        <end position="573"/>
    </location>
</feature>
<dbReference type="Gene3D" id="3.30.450.20">
    <property type="entry name" value="PAS domain"/>
    <property type="match status" value="1"/>
</dbReference>
<evidence type="ECO:0000256" key="5">
    <source>
        <dbReference type="ARBA" id="ARBA00022553"/>
    </source>
</evidence>
<keyword evidence="11 12" id="KW-0472">Membrane</keyword>
<dbReference type="PROSITE" id="PS50109">
    <property type="entry name" value="HIS_KIN"/>
    <property type="match status" value="1"/>
</dbReference>
<dbReference type="PRINTS" id="PR00344">
    <property type="entry name" value="BCTRLSENSOR"/>
</dbReference>
<sequence length="580" mass="65961">MKTLRAKILLYFATVTTIMIFLLVVLVRGQIKNTNLPLTIDLSQQIITAKSGEVGAWIRQRIVELQVLTENETLISMDMDKIKPYMRKMDESHNEDFESFAIITLDGQAWVTNDTYIDVNNRPYFEEIKAGNLDYIVSDPIISRSNDEPIVVIIHAIRDASGNPVGYINGAIYVSKLSTIASEVRMYNGLAWICDRNGQVFTTDEEYINKSFNIFESEAYSYEGAKHIGGKMVEGIEGIDRIQDSRGNNIIVLYTPIPYAEGWFLGIHFLEKDMTQDTDKLLQMILVFGFFIIASLIVISLFLSASIVKPVKELQGLMKDVEGGNLDIVYSNPREDEIGQLGEGFNKMVGQIKNLIHTVYIEQKNKREAELKALQAQIQPHFLYNTLDTIQWMALEHQAHDIVDMVDALTNLFRISLSGGEEIISCAEEIKHIESYLFVQKVRYEDKLEYEIIWDEQLKECKVLKLVIQPLVENAIYHGIKRKKGPGRILIIGRILGKDMEVSVIDDGIGIEHKKRLQIMDVLEGRSKGEGTGYGMFNVNERIKLMFGEEYGIHITSEYGQGTEVVLRHPLINMDNKDMG</sequence>
<organism evidence="15 16">
    <name type="scientific">Alkaliphilus oremlandii (strain OhILAs)</name>
    <name type="common">Clostridium oremlandii (strain OhILAs)</name>
    <dbReference type="NCBI Taxonomy" id="350688"/>
    <lineage>
        <taxon>Bacteria</taxon>
        <taxon>Bacillati</taxon>
        <taxon>Bacillota</taxon>
        <taxon>Clostridia</taxon>
        <taxon>Peptostreptococcales</taxon>
        <taxon>Natronincolaceae</taxon>
        <taxon>Alkaliphilus</taxon>
    </lineage>
</organism>
<dbReference type="PROSITE" id="PS50885">
    <property type="entry name" value="HAMP"/>
    <property type="match status" value="1"/>
</dbReference>
<evidence type="ECO:0000259" key="14">
    <source>
        <dbReference type="PROSITE" id="PS50885"/>
    </source>
</evidence>
<accession>A8MKS8</accession>
<evidence type="ECO:0000256" key="9">
    <source>
        <dbReference type="ARBA" id="ARBA00022989"/>
    </source>
</evidence>
<dbReference type="InterPro" id="IPR003594">
    <property type="entry name" value="HATPase_dom"/>
</dbReference>
<evidence type="ECO:0000256" key="10">
    <source>
        <dbReference type="ARBA" id="ARBA00023012"/>
    </source>
</evidence>
<reference evidence="16" key="1">
    <citation type="submission" date="2007-10" db="EMBL/GenBank/DDBJ databases">
        <title>Complete genome of Alkaliphilus oremlandii OhILAs.</title>
        <authorList>
            <person name="Copeland A."/>
            <person name="Lucas S."/>
            <person name="Lapidus A."/>
            <person name="Barry K."/>
            <person name="Detter J.C."/>
            <person name="Glavina del Rio T."/>
            <person name="Hammon N."/>
            <person name="Israni S."/>
            <person name="Dalin E."/>
            <person name="Tice H."/>
            <person name="Pitluck S."/>
            <person name="Chain P."/>
            <person name="Malfatti S."/>
            <person name="Shin M."/>
            <person name="Vergez L."/>
            <person name="Schmutz J."/>
            <person name="Larimer F."/>
            <person name="Land M."/>
            <person name="Hauser L."/>
            <person name="Kyrpides N."/>
            <person name="Mikhailova N."/>
            <person name="Stolz J.F."/>
            <person name="Dawson A."/>
            <person name="Fisher E."/>
            <person name="Crable B."/>
            <person name="Perera E."/>
            <person name="Lisak J."/>
            <person name="Ranganathan M."/>
            <person name="Basu P."/>
            <person name="Richardson P."/>
        </authorList>
    </citation>
    <scope>NUCLEOTIDE SEQUENCE [LARGE SCALE GENOMIC DNA]</scope>
    <source>
        <strain evidence="16">OhILAs</strain>
    </source>
</reference>
<evidence type="ECO:0000259" key="13">
    <source>
        <dbReference type="PROSITE" id="PS50109"/>
    </source>
</evidence>
<dbReference type="Pfam" id="PF06580">
    <property type="entry name" value="His_kinase"/>
    <property type="match status" value="1"/>
</dbReference>
<dbReference type="Proteomes" id="UP000000269">
    <property type="component" value="Chromosome"/>
</dbReference>
<dbReference type="InterPro" id="IPR036890">
    <property type="entry name" value="HATPase_C_sf"/>
</dbReference>
<dbReference type="SMART" id="SM00304">
    <property type="entry name" value="HAMP"/>
    <property type="match status" value="1"/>
</dbReference>
<dbReference type="KEGG" id="aoe:Clos_0179"/>
<evidence type="ECO:0000256" key="7">
    <source>
        <dbReference type="ARBA" id="ARBA00022692"/>
    </source>
</evidence>
<dbReference type="PANTHER" id="PTHR34220:SF7">
    <property type="entry name" value="SENSOR HISTIDINE KINASE YPDA"/>
    <property type="match status" value="1"/>
</dbReference>
<dbReference type="Pfam" id="PF02518">
    <property type="entry name" value="HATPase_c"/>
    <property type="match status" value="1"/>
</dbReference>
<dbReference type="RefSeq" id="WP_012158060.1">
    <property type="nucleotide sequence ID" value="NC_009922.1"/>
</dbReference>
<feature type="transmembrane region" description="Helical" evidence="12">
    <location>
        <begin position="6"/>
        <end position="27"/>
    </location>
</feature>
<gene>
    <name evidence="15" type="ordered locus">Clos_0179</name>
</gene>
<dbReference type="AlphaFoldDB" id="A8MKS8"/>
<keyword evidence="4" id="KW-1003">Cell membrane</keyword>
<dbReference type="CDD" id="cd12914">
    <property type="entry name" value="PDC1_DGC_like"/>
    <property type="match status" value="1"/>
</dbReference>
<keyword evidence="16" id="KW-1185">Reference proteome</keyword>
<name>A8MKS8_ALKOO</name>
<keyword evidence="9 12" id="KW-1133">Transmembrane helix</keyword>
<comment type="catalytic activity">
    <reaction evidence="1">
        <text>ATP + protein L-histidine = ADP + protein N-phospho-L-histidine.</text>
        <dbReference type="EC" id="2.7.13.3"/>
    </reaction>
</comment>
<keyword evidence="5" id="KW-0597">Phosphoprotein</keyword>
<evidence type="ECO:0000256" key="1">
    <source>
        <dbReference type="ARBA" id="ARBA00000085"/>
    </source>
</evidence>
<evidence type="ECO:0000313" key="15">
    <source>
        <dbReference type="EMBL" id="ABW17745.1"/>
    </source>
</evidence>
<evidence type="ECO:0000256" key="6">
    <source>
        <dbReference type="ARBA" id="ARBA00022679"/>
    </source>
</evidence>
<dbReference type="CDD" id="cd06225">
    <property type="entry name" value="HAMP"/>
    <property type="match status" value="1"/>
</dbReference>
<dbReference type="HOGENOM" id="CLU_020473_6_0_9"/>
<dbReference type="InterPro" id="IPR029151">
    <property type="entry name" value="Sensor-like_sf"/>
</dbReference>
<dbReference type="GO" id="GO:0000155">
    <property type="term" value="F:phosphorelay sensor kinase activity"/>
    <property type="evidence" value="ECO:0007669"/>
    <property type="project" value="InterPro"/>
</dbReference>
<feature type="domain" description="HAMP" evidence="14">
    <location>
        <begin position="305"/>
        <end position="357"/>
    </location>
</feature>
<dbReference type="InterPro" id="IPR005467">
    <property type="entry name" value="His_kinase_dom"/>
</dbReference>
<dbReference type="PANTHER" id="PTHR34220">
    <property type="entry name" value="SENSOR HISTIDINE KINASE YPDA"/>
    <property type="match status" value="1"/>
</dbReference>
<dbReference type="SUPFAM" id="SSF103190">
    <property type="entry name" value="Sensory domain-like"/>
    <property type="match status" value="1"/>
</dbReference>
<dbReference type="SUPFAM" id="SSF55874">
    <property type="entry name" value="ATPase domain of HSP90 chaperone/DNA topoisomerase II/histidine kinase"/>
    <property type="match status" value="1"/>
</dbReference>
<evidence type="ECO:0000313" key="16">
    <source>
        <dbReference type="Proteomes" id="UP000000269"/>
    </source>
</evidence>
<dbReference type="EMBL" id="CP000853">
    <property type="protein sequence ID" value="ABW17745.1"/>
    <property type="molecule type" value="Genomic_DNA"/>
</dbReference>
<dbReference type="Pfam" id="PF02743">
    <property type="entry name" value="dCache_1"/>
    <property type="match status" value="1"/>
</dbReference>
<dbReference type="SUPFAM" id="SSF158472">
    <property type="entry name" value="HAMP domain-like"/>
    <property type="match status" value="1"/>
</dbReference>
<comment type="subcellular location">
    <subcellularLocation>
        <location evidence="2">Cell membrane</location>
        <topology evidence="2">Multi-pass membrane protein</topology>
    </subcellularLocation>
</comment>
<dbReference type="Gene3D" id="3.30.565.10">
    <property type="entry name" value="Histidine kinase-like ATPase, C-terminal domain"/>
    <property type="match status" value="1"/>
</dbReference>
<dbReference type="STRING" id="350688.Clos_0179"/>
<dbReference type="GO" id="GO:0005886">
    <property type="term" value="C:plasma membrane"/>
    <property type="evidence" value="ECO:0007669"/>
    <property type="project" value="UniProtKB-SubCell"/>
</dbReference>
<protein>
    <recommendedName>
        <fullName evidence="3">histidine kinase</fullName>
        <ecNumber evidence="3">2.7.13.3</ecNumber>
    </recommendedName>
</protein>
<evidence type="ECO:0000256" key="11">
    <source>
        <dbReference type="ARBA" id="ARBA00023136"/>
    </source>
</evidence>
<dbReference type="InterPro" id="IPR003660">
    <property type="entry name" value="HAMP_dom"/>
</dbReference>
<evidence type="ECO:0000256" key="8">
    <source>
        <dbReference type="ARBA" id="ARBA00022777"/>
    </source>
</evidence>
<keyword evidence="6" id="KW-0808">Transferase</keyword>
<keyword evidence="8 15" id="KW-0418">Kinase</keyword>
<feature type="transmembrane region" description="Helical" evidence="12">
    <location>
        <begin position="282"/>
        <end position="308"/>
    </location>
</feature>
<keyword evidence="10" id="KW-0902">Two-component regulatory system</keyword>
<dbReference type="eggNOG" id="COG2972">
    <property type="taxonomic scope" value="Bacteria"/>
</dbReference>
<dbReference type="InterPro" id="IPR004358">
    <property type="entry name" value="Sig_transdc_His_kin-like_C"/>
</dbReference>
<dbReference type="InterPro" id="IPR033479">
    <property type="entry name" value="dCache_1"/>
</dbReference>
<evidence type="ECO:0000256" key="12">
    <source>
        <dbReference type="SAM" id="Phobius"/>
    </source>
</evidence>
<evidence type="ECO:0000256" key="3">
    <source>
        <dbReference type="ARBA" id="ARBA00012438"/>
    </source>
</evidence>
<keyword evidence="7 12" id="KW-0812">Transmembrane</keyword>
<evidence type="ECO:0000256" key="4">
    <source>
        <dbReference type="ARBA" id="ARBA00022475"/>
    </source>
</evidence>
<dbReference type="SMART" id="SM00387">
    <property type="entry name" value="HATPase_c"/>
    <property type="match status" value="1"/>
</dbReference>
<dbReference type="Gene3D" id="6.10.340.10">
    <property type="match status" value="1"/>
</dbReference>
<dbReference type="InterPro" id="IPR010559">
    <property type="entry name" value="Sig_transdc_His_kin_internal"/>
</dbReference>
<dbReference type="InterPro" id="IPR050640">
    <property type="entry name" value="Bact_2-comp_sensor_kinase"/>
</dbReference>
<proteinExistence type="predicted"/>
<dbReference type="OrthoDB" id="9809348at2"/>